<reference evidence="3" key="1">
    <citation type="journal article" date="2021" name="PeerJ">
        <title>Extensive microbial diversity within the chicken gut microbiome revealed by metagenomics and culture.</title>
        <authorList>
            <person name="Gilroy R."/>
            <person name="Ravi A."/>
            <person name="Getino M."/>
            <person name="Pursley I."/>
            <person name="Horton D.L."/>
            <person name="Alikhan N.F."/>
            <person name="Baker D."/>
            <person name="Gharbi K."/>
            <person name="Hall N."/>
            <person name="Watson M."/>
            <person name="Adriaenssens E.M."/>
            <person name="Foster-Nyarko E."/>
            <person name="Jarju S."/>
            <person name="Secka A."/>
            <person name="Antonio M."/>
            <person name="Oren A."/>
            <person name="Chaudhuri R.R."/>
            <person name="La Ragione R."/>
            <person name="Hildebrand F."/>
            <person name="Pallen M.J."/>
        </authorList>
    </citation>
    <scope>NUCLEOTIDE SEQUENCE</scope>
    <source>
        <strain evidence="3">5134</strain>
    </source>
</reference>
<dbReference type="PANTHER" id="PTHR34512">
    <property type="entry name" value="CELL SURFACE PROTEIN"/>
    <property type="match status" value="1"/>
</dbReference>
<dbReference type="Pfam" id="PF13360">
    <property type="entry name" value="PQQ_2"/>
    <property type="match status" value="2"/>
</dbReference>
<feature type="signal peptide" evidence="1">
    <location>
        <begin position="1"/>
        <end position="19"/>
    </location>
</feature>
<dbReference type="Proteomes" id="UP000886844">
    <property type="component" value="Unassembled WGS sequence"/>
</dbReference>
<keyword evidence="1" id="KW-0732">Signal</keyword>
<dbReference type="PROSITE" id="PS50093">
    <property type="entry name" value="PKD"/>
    <property type="match status" value="2"/>
</dbReference>
<evidence type="ECO:0000313" key="3">
    <source>
        <dbReference type="EMBL" id="HIY69047.1"/>
    </source>
</evidence>
<feature type="chain" id="PRO_5038541639" evidence="1">
    <location>
        <begin position="20"/>
        <end position="612"/>
    </location>
</feature>
<dbReference type="InterPro" id="IPR018391">
    <property type="entry name" value="PQQ_b-propeller_rpt"/>
</dbReference>
<name>A0A9D2CC64_9BACT</name>
<dbReference type="AlphaFoldDB" id="A0A9D2CC64"/>
<dbReference type="PANTHER" id="PTHR34512:SF30">
    <property type="entry name" value="OUTER MEMBRANE PROTEIN ASSEMBLY FACTOR BAMB"/>
    <property type="match status" value="1"/>
</dbReference>
<protein>
    <submittedName>
        <fullName evidence="3">PKD domain-containing protein</fullName>
    </submittedName>
</protein>
<comment type="caution">
    <text evidence="3">The sequence shown here is derived from an EMBL/GenBank/DDBJ whole genome shotgun (WGS) entry which is preliminary data.</text>
</comment>
<feature type="domain" description="PKD" evidence="2">
    <location>
        <begin position="132"/>
        <end position="212"/>
    </location>
</feature>
<evidence type="ECO:0000256" key="1">
    <source>
        <dbReference type="SAM" id="SignalP"/>
    </source>
</evidence>
<dbReference type="InterPro" id="IPR000601">
    <property type="entry name" value="PKD_dom"/>
</dbReference>
<dbReference type="InterPro" id="IPR015943">
    <property type="entry name" value="WD40/YVTN_repeat-like_dom_sf"/>
</dbReference>
<gene>
    <name evidence="3" type="ORF">H9828_06495</name>
</gene>
<dbReference type="SMART" id="SM00564">
    <property type="entry name" value="PQQ"/>
    <property type="match status" value="3"/>
</dbReference>
<evidence type="ECO:0000259" key="2">
    <source>
        <dbReference type="PROSITE" id="PS50093"/>
    </source>
</evidence>
<dbReference type="FunFam" id="2.60.40.10:FF:000270">
    <property type="entry name" value="Cell surface protein"/>
    <property type="match status" value="1"/>
</dbReference>
<dbReference type="InterPro" id="IPR035986">
    <property type="entry name" value="PKD_dom_sf"/>
</dbReference>
<dbReference type="SUPFAM" id="SSF49299">
    <property type="entry name" value="PKD domain"/>
    <property type="match status" value="2"/>
</dbReference>
<dbReference type="SMART" id="SM00089">
    <property type="entry name" value="PKD"/>
    <property type="match status" value="2"/>
</dbReference>
<dbReference type="Gene3D" id="2.60.40.10">
    <property type="entry name" value="Immunoglobulins"/>
    <property type="match status" value="2"/>
</dbReference>
<evidence type="ECO:0000313" key="4">
    <source>
        <dbReference type="Proteomes" id="UP000886844"/>
    </source>
</evidence>
<dbReference type="Gene3D" id="2.130.10.10">
    <property type="entry name" value="YVTN repeat-like/Quinoprotein amine dehydrogenase"/>
    <property type="match status" value="1"/>
</dbReference>
<sequence length="612" mass="65331">MNKKLRHLNLLVFMTLLFAVSCSDDENISEEQEPTPEKVVLTADFSTDQERYLAGDIVWITNTSTITGGTIGSWEWDFGITPENEELTIEKNPAIVYTEPNTYTIQLTVKALTGESATTTRQIVVARRNLAPEASFTWEPEVVCAEEEVRFTDTSTDDLGELAAWSWDFGDGGSSTEQNPTHTFLAEGSYTVKLTVTDSEGATGSTERVIEIQKKKIAEQLWSVQYAENGNLLGASPAVGDRYVYVSSTAGSLVALDRTSGAEKWRFDLTRNGATVMSTVEGSSPSVDPADGTVVIAAGGADGGNCCGFGINGETGDQIWATEWPKSGSRIPWLAPVITENYITVANRATSGTAYIWNKSGRKVTSSTISGIGGGMCARADERLFLFAGTGSNGFIAAVGSGDGRFTFAELGNSFGYGTVNANGCQPLIDAQGRLYVPSAGAVYCYDTNGYDGSTAPTPLWSNPTASSNQICKGAGLSMSADGQTIYGTSQASELFALDASTGALRWRVAIHGQGYCVPAIDNLGQIHVCDNSGYYAIYSPVDGEELSSIQIGDMCYSSPAIADDGTVYITAEKEGSCYLFAFRIDGVTSAADSDWSQFGQNQRRTGVQRVK</sequence>
<dbReference type="InterPro" id="IPR002372">
    <property type="entry name" value="PQQ_rpt_dom"/>
</dbReference>
<feature type="domain" description="PKD" evidence="2">
    <location>
        <begin position="60"/>
        <end position="125"/>
    </location>
</feature>
<dbReference type="InterPro" id="IPR022409">
    <property type="entry name" value="PKD/Chitinase_dom"/>
</dbReference>
<dbReference type="SUPFAM" id="SSF50998">
    <property type="entry name" value="Quinoprotein alcohol dehydrogenase-like"/>
    <property type="match status" value="1"/>
</dbReference>
<reference evidence="3" key="2">
    <citation type="submission" date="2021-04" db="EMBL/GenBank/DDBJ databases">
        <authorList>
            <person name="Gilroy R."/>
        </authorList>
    </citation>
    <scope>NUCLEOTIDE SEQUENCE</scope>
    <source>
        <strain evidence="3">5134</strain>
    </source>
</reference>
<dbReference type="EMBL" id="DXDA01000056">
    <property type="protein sequence ID" value="HIY69047.1"/>
    <property type="molecule type" value="Genomic_DNA"/>
</dbReference>
<dbReference type="PROSITE" id="PS51257">
    <property type="entry name" value="PROKAR_LIPOPROTEIN"/>
    <property type="match status" value="1"/>
</dbReference>
<proteinExistence type="predicted"/>
<dbReference type="InterPro" id="IPR011047">
    <property type="entry name" value="Quinoprotein_ADH-like_sf"/>
</dbReference>
<dbReference type="CDD" id="cd00146">
    <property type="entry name" value="PKD"/>
    <property type="match status" value="2"/>
</dbReference>
<dbReference type="InterPro" id="IPR013783">
    <property type="entry name" value="Ig-like_fold"/>
</dbReference>
<dbReference type="Pfam" id="PF18911">
    <property type="entry name" value="PKD_4"/>
    <property type="match status" value="1"/>
</dbReference>
<organism evidence="3 4">
    <name type="scientific">Candidatus Alistipes intestinigallinarum</name>
    <dbReference type="NCBI Taxonomy" id="2838440"/>
    <lineage>
        <taxon>Bacteria</taxon>
        <taxon>Pseudomonadati</taxon>
        <taxon>Bacteroidota</taxon>
        <taxon>Bacteroidia</taxon>
        <taxon>Bacteroidales</taxon>
        <taxon>Rikenellaceae</taxon>
        <taxon>Alistipes</taxon>
    </lineage>
</organism>
<accession>A0A9D2CC64</accession>
<dbReference type="Gene3D" id="2.40.10.480">
    <property type="match status" value="1"/>
</dbReference>